<proteinExistence type="predicted"/>
<dbReference type="InterPro" id="IPR004358">
    <property type="entry name" value="Sig_transdc_His_kin-like_C"/>
</dbReference>
<comment type="catalytic activity">
    <reaction evidence="1">
        <text>ATP + protein L-histidine = ADP + protein N-phospho-L-histidine.</text>
        <dbReference type="EC" id="2.7.13.3"/>
    </reaction>
</comment>
<dbReference type="AlphaFoldDB" id="A0A0C1RE83"/>
<dbReference type="STRING" id="1479485.DA73_0200710"/>
<evidence type="ECO:0000256" key="2">
    <source>
        <dbReference type="ARBA" id="ARBA00012438"/>
    </source>
</evidence>
<dbReference type="PANTHER" id="PTHR43547:SF2">
    <property type="entry name" value="HYBRID SIGNAL TRANSDUCTION HISTIDINE KINASE C"/>
    <property type="match status" value="1"/>
</dbReference>
<keyword evidence="4" id="KW-0808">Transferase</keyword>
<dbReference type="Pfam" id="PF02518">
    <property type="entry name" value="HATPase_c"/>
    <property type="match status" value="1"/>
</dbReference>
<protein>
    <recommendedName>
        <fullName evidence="2">histidine kinase</fullName>
        <ecNumber evidence="2">2.7.13.3</ecNumber>
    </recommendedName>
</protein>
<dbReference type="InterPro" id="IPR003594">
    <property type="entry name" value="HATPase_dom"/>
</dbReference>
<reference evidence="7" key="1">
    <citation type="journal article" date="2015" name="Genome Announc.">
        <title>Draft Genome Sequence of Tolypothrix boutellei Strain VB521301.</title>
        <authorList>
            <person name="Chandrababunaidu M.M."/>
            <person name="Singh D."/>
            <person name="Sen D."/>
            <person name="Bhan S."/>
            <person name="Das S."/>
            <person name="Gupta A."/>
            <person name="Adhikary S.P."/>
            <person name="Tripathy S."/>
        </authorList>
    </citation>
    <scope>NUCLEOTIDE SEQUENCE</scope>
    <source>
        <strain evidence="7">VB521301</strain>
    </source>
</reference>
<accession>A0A0C1RE83</accession>
<evidence type="ECO:0000259" key="6">
    <source>
        <dbReference type="PROSITE" id="PS50109"/>
    </source>
</evidence>
<keyword evidence="5" id="KW-0902">Two-component regulatory system</keyword>
<dbReference type="EC" id="2.7.13.3" evidence="2"/>
<dbReference type="GO" id="GO:0000155">
    <property type="term" value="F:phosphorelay sensor kinase activity"/>
    <property type="evidence" value="ECO:0007669"/>
    <property type="project" value="TreeGrafter"/>
</dbReference>
<name>A0A0C1RE83_9CYAN</name>
<dbReference type="EMBL" id="JHEG02000001">
    <property type="protein sequence ID" value="KIE13918.1"/>
    <property type="molecule type" value="Genomic_DNA"/>
</dbReference>
<keyword evidence="3" id="KW-0597">Phosphoprotein</keyword>
<dbReference type="SMART" id="SM00387">
    <property type="entry name" value="HATPase_c"/>
    <property type="match status" value="1"/>
</dbReference>
<dbReference type="PROSITE" id="PS50109">
    <property type="entry name" value="HIS_KIN"/>
    <property type="match status" value="1"/>
</dbReference>
<evidence type="ECO:0000313" key="7">
    <source>
        <dbReference type="EMBL" id="KIE13918.1"/>
    </source>
</evidence>
<gene>
    <name evidence="7" type="ORF">DA73_0200710</name>
</gene>
<dbReference type="Gene3D" id="3.30.565.10">
    <property type="entry name" value="Histidine kinase-like ATPase, C-terminal domain"/>
    <property type="match status" value="1"/>
</dbReference>
<dbReference type="InterPro" id="IPR005467">
    <property type="entry name" value="His_kinase_dom"/>
</dbReference>
<comment type="caution">
    <text evidence="7">The sequence shown here is derived from an EMBL/GenBank/DDBJ whole genome shotgun (WGS) entry which is preliminary data.</text>
</comment>
<evidence type="ECO:0000256" key="3">
    <source>
        <dbReference type="ARBA" id="ARBA00022553"/>
    </source>
</evidence>
<dbReference type="PRINTS" id="PR00344">
    <property type="entry name" value="BCTRLSENSOR"/>
</dbReference>
<evidence type="ECO:0000256" key="1">
    <source>
        <dbReference type="ARBA" id="ARBA00000085"/>
    </source>
</evidence>
<keyword evidence="4" id="KW-0418">Kinase</keyword>
<evidence type="ECO:0000256" key="4">
    <source>
        <dbReference type="ARBA" id="ARBA00022777"/>
    </source>
</evidence>
<evidence type="ECO:0000256" key="5">
    <source>
        <dbReference type="ARBA" id="ARBA00023012"/>
    </source>
</evidence>
<feature type="domain" description="Histidine kinase" evidence="6">
    <location>
        <begin position="1"/>
        <end position="154"/>
    </location>
</feature>
<sequence length="154" mass="16553">MQPAADTKAIQLESVFDISVEPIWGDSDRLQQVVLNLLSNAIKFTPDCGRVYVRLSKEQSRESGVGSEEQSPHSPTVAQIIVSDTGQGISADFLPYVFNLLRQADSTSTRLNKGLELGLAIARHLVEMHGGTIGAYSSGIGQGATFTVKLPIPK</sequence>
<dbReference type="PANTHER" id="PTHR43547">
    <property type="entry name" value="TWO-COMPONENT HISTIDINE KINASE"/>
    <property type="match status" value="1"/>
</dbReference>
<dbReference type="SUPFAM" id="SSF55874">
    <property type="entry name" value="ATPase domain of HSP90 chaperone/DNA topoisomerase II/histidine kinase"/>
    <property type="match status" value="1"/>
</dbReference>
<dbReference type="InterPro" id="IPR036890">
    <property type="entry name" value="HATPase_C_sf"/>
</dbReference>
<organism evidence="7">
    <name type="scientific">Tolypothrix bouteillei VB521301</name>
    <dbReference type="NCBI Taxonomy" id="1479485"/>
    <lineage>
        <taxon>Bacteria</taxon>
        <taxon>Bacillati</taxon>
        <taxon>Cyanobacteriota</taxon>
        <taxon>Cyanophyceae</taxon>
        <taxon>Nostocales</taxon>
        <taxon>Tolypothrichaceae</taxon>
        <taxon>Tolypothrix</taxon>
    </lineage>
</organism>